<dbReference type="GO" id="GO:0005743">
    <property type="term" value="C:mitochondrial inner membrane"/>
    <property type="evidence" value="ECO:0007669"/>
    <property type="project" value="TreeGrafter"/>
</dbReference>
<dbReference type="Proteomes" id="UP000595140">
    <property type="component" value="Unassembled WGS sequence"/>
</dbReference>
<evidence type="ECO:0000313" key="8">
    <source>
        <dbReference type="Proteomes" id="UP000595140"/>
    </source>
</evidence>
<comment type="subcellular location">
    <subcellularLocation>
        <location evidence="1">Membrane</location>
        <topology evidence="1">Multi-pass membrane protein</topology>
    </subcellularLocation>
</comment>
<dbReference type="EMBL" id="OOIL02001452">
    <property type="protein sequence ID" value="VFQ75764.1"/>
    <property type="molecule type" value="Genomic_DNA"/>
</dbReference>
<dbReference type="CDD" id="cd20069">
    <property type="entry name" value="5TM_Oxa1-like"/>
    <property type="match status" value="1"/>
</dbReference>
<dbReference type="PANTHER" id="PTHR12428:SF65">
    <property type="entry name" value="CYTOCHROME C OXIDASE ASSEMBLY PROTEIN COX18, MITOCHONDRIAL"/>
    <property type="match status" value="1"/>
</dbReference>
<accession>A0A484LHE7</accession>
<dbReference type="PANTHER" id="PTHR12428">
    <property type="entry name" value="OXA1"/>
    <property type="match status" value="1"/>
</dbReference>
<evidence type="ECO:0000256" key="5">
    <source>
        <dbReference type="ARBA" id="ARBA00023136"/>
    </source>
</evidence>
<keyword evidence="4 6" id="KW-1133">Transmembrane helix</keyword>
<keyword evidence="3 6" id="KW-0812">Transmembrane</keyword>
<evidence type="ECO:0000256" key="3">
    <source>
        <dbReference type="ARBA" id="ARBA00022692"/>
    </source>
</evidence>
<feature type="transmembrane region" description="Helical" evidence="6">
    <location>
        <begin position="292"/>
        <end position="309"/>
    </location>
</feature>
<proteinExistence type="inferred from homology"/>
<feature type="transmembrane region" description="Helical" evidence="6">
    <location>
        <begin position="135"/>
        <end position="160"/>
    </location>
</feature>
<evidence type="ECO:0000313" key="7">
    <source>
        <dbReference type="EMBL" id="VFQ75764.1"/>
    </source>
</evidence>
<dbReference type="GO" id="GO:0032979">
    <property type="term" value="P:protein insertion into mitochondrial inner membrane from matrix"/>
    <property type="evidence" value="ECO:0007669"/>
    <property type="project" value="TreeGrafter"/>
</dbReference>
<reference evidence="7 8" key="1">
    <citation type="submission" date="2018-04" db="EMBL/GenBank/DDBJ databases">
        <authorList>
            <person name="Vogel A."/>
        </authorList>
    </citation>
    <scope>NUCLEOTIDE SEQUENCE [LARGE SCALE GENOMIC DNA]</scope>
</reference>
<dbReference type="Gene3D" id="1.25.40.10">
    <property type="entry name" value="Tetratricopeptide repeat domain"/>
    <property type="match status" value="1"/>
</dbReference>
<gene>
    <name evidence="7" type="ORF">CCAM_LOCUS17540</name>
</gene>
<evidence type="ECO:0008006" key="9">
    <source>
        <dbReference type="Google" id="ProtNLM"/>
    </source>
</evidence>
<name>A0A484LHE7_9ASTE</name>
<dbReference type="InterPro" id="IPR001708">
    <property type="entry name" value="YidC/ALB3/OXA1/COX18"/>
</dbReference>
<keyword evidence="8" id="KW-1185">Reference proteome</keyword>
<evidence type="ECO:0000256" key="1">
    <source>
        <dbReference type="ARBA" id="ARBA00004141"/>
    </source>
</evidence>
<keyword evidence="5 6" id="KW-0472">Membrane</keyword>
<feature type="transmembrane region" description="Helical" evidence="6">
    <location>
        <begin position="200"/>
        <end position="220"/>
    </location>
</feature>
<dbReference type="GO" id="GO:0032977">
    <property type="term" value="F:membrane insertase activity"/>
    <property type="evidence" value="ECO:0007669"/>
    <property type="project" value="InterPro"/>
</dbReference>
<evidence type="ECO:0000256" key="6">
    <source>
        <dbReference type="SAM" id="Phobius"/>
    </source>
</evidence>
<feature type="transmembrane region" description="Helical" evidence="6">
    <location>
        <begin position="254"/>
        <end position="271"/>
    </location>
</feature>
<dbReference type="InterPro" id="IPR011990">
    <property type="entry name" value="TPR-like_helical_dom_sf"/>
</dbReference>
<evidence type="ECO:0000256" key="2">
    <source>
        <dbReference type="ARBA" id="ARBA00010583"/>
    </source>
</evidence>
<dbReference type="OrthoDB" id="2148490at2759"/>
<evidence type="ECO:0000256" key="4">
    <source>
        <dbReference type="ARBA" id="ARBA00022989"/>
    </source>
</evidence>
<protein>
    <recommendedName>
        <fullName evidence="9">ALBINO3-like protein 2, chloroplastic</fullName>
    </recommendedName>
</protein>
<comment type="similarity">
    <text evidence="2">Belongs to the OXA1/ALB3/YidC (TC 2.A.9.2) family.</text>
</comment>
<sequence>MAARVFLRQRISPRRQSFSVSSLFSYTFTTQSRNSNHRQKVHHSLCRLGLPFSLDSAPQLKAPFSVISSVRSFSTRYSASVADFPLKDDNFLAAQPSTWSLIDGGVLDSKNFEELFLPIGGLISLLNGYHDLTGLPWWVIIASGTLAMRLTIFPFIILLIHKIRTIGEILPKLPPPLPQNKLRRSLKDQIKFFMREKRTAGCPSFVWFIAAFIQVPYFLLWLTTIRRMSLDCHDGFNCGGTLWFQNLTELPNGTLGPIFPLLVAGLYFANIKVSYRNASIGNMSELAKFYKLYLEIMMLPTMFIAFYIPQGSLVCWVTNSSLSLLQQIALNHPAVCMRLGLPGPVASGLNTEQKDNSAVVEIDMSRELCEILAQNPSPSEMVGLSTKFLEDGQKDVALPLLRLALNKDPEQITALAVLGQALLHYGYLTEATEYLERAISKLLQNGHPTGVEDVNLLILSSVWAGVAYARQGKFDEGIIHLHRITKMKEPQDSNTKANYYEALVAFSSVLYEEGSKYEAINCLRKVVAYDESYRRFLEDWEKDVSEEGEFVRNLVNSRRADY</sequence>
<dbReference type="SUPFAM" id="SSF48452">
    <property type="entry name" value="TPR-like"/>
    <property type="match status" value="1"/>
</dbReference>
<dbReference type="AlphaFoldDB" id="A0A484LHE7"/>
<organism evidence="7 8">
    <name type="scientific">Cuscuta campestris</name>
    <dbReference type="NCBI Taxonomy" id="132261"/>
    <lineage>
        <taxon>Eukaryota</taxon>
        <taxon>Viridiplantae</taxon>
        <taxon>Streptophyta</taxon>
        <taxon>Embryophyta</taxon>
        <taxon>Tracheophyta</taxon>
        <taxon>Spermatophyta</taxon>
        <taxon>Magnoliopsida</taxon>
        <taxon>eudicotyledons</taxon>
        <taxon>Gunneridae</taxon>
        <taxon>Pentapetalae</taxon>
        <taxon>asterids</taxon>
        <taxon>lamiids</taxon>
        <taxon>Solanales</taxon>
        <taxon>Convolvulaceae</taxon>
        <taxon>Cuscuteae</taxon>
        <taxon>Cuscuta</taxon>
        <taxon>Cuscuta subgen. Grammica</taxon>
        <taxon>Cuscuta sect. Cleistogrammica</taxon>
    </lineage>
</organism>